<dbReference type="Proteomes" id="UP000003277">
    <property type="component" value="Unassembled WGS sequence"/>
</dbReference>
<evidence type="ECO:0000313" key="2">
    <source>
        <dbReference type="Proteomes" id="UP000003277"/>
    </source>
</evidence>
<comment type="caution">
    <text evidence="1">The sequence shown here is derived from an EMBL/GenBank/DDBJ whole genome shotgun (WGS) entry which is preliminary data.</text>
</comment>
<name>H1D275_9FIRM</name>
<gene>
    <name evidence="1" type="ORF">HMPREF9453_01713</name>
</gene>
<accession>H1D275</accession>
<reference evidence="1 2" key="1">
    <citation type="submission" date="2011-11" db="EMBL/GenBank/DDBJ databases">
        <title>The Genome Sequence of Dialister succinatiphilus YIT 11850.</title>
        <authorList>
            <consortium name="The Broad Institute Genome Sequencing Platform"/>
            <person name="Earl A."/>
            <person name="Ward D."/>
            <person name="Feldgarden M."/>
            <person name="Gevers D."/>
            <person name="Morotomi M."/>
            <person name="Young S.K."/>
            <person name="Zeng Q."/>
            <person name="Gargeya S."/>
            <person name="Fitzgerald M."/>
            <person name="Haas B."/>
            <person name="Abouelleil A."/>
            <person name="Alvarado L."/>
            <person name="Arachchi H.M."/>
            <person name="Berlin A."/>
            <person name="Brown A."/>
            <person name="Chapman S.B."/>
            <person name="Dunbar C."/>
            <person name="Gearin G."/>
            <person name="Goldberg J."/>
            <person name="Griggs A."/>
            <person name="Gujja S."/>
            <person name="Heiman D."/>
            <person name="Howarth C."/>
            <person name="Lui A."/>
            <person name="MacDonald P.J.P."/>
            <person name="Montmayeur A."/>
            <person name="Murphy C."/>
            <person name="Neiman D."/>
            <person name="Pearson M."/>
            <person name="Priest M."/>
            <person name="Roberts A."/>
            <person name="Saif S."/>
            <person name="Shea T."/>
            <person name="Sisk P."/>
            <person name="Stolte C."/>
            <person name="Sykes S."/>
            <person name="Wortman J."/>
            <person name="Nusbaum C."/>
            <person name="Birren B."/>
        </authorList>
    </citation>
    <scope>NUCLEOTIDE SEQUENCE [LARGE SCALE GENOMIC DNA]</scope>
    <source>
        <strain evidence="1 2">YIT 11850</strain>
    </source>
</reference>
<proteinExistence type="predicted"/>
<keyword evidence="2" id="KW-1185">Reference proteome</keyword>
<dbReference type="AlphaFoldDB" id="H1D275"/>
<sequence>MKFYAVWQSRMVEMHIRIMKTRLCIFTQSDESCFQFRLFFGIPEEVFAASSCNRRNQGLRSQFFFNYFSDDVCDFWGNDGSWCTVKNILNGFCTKRI</sequence>
<dbReference type="EMBL" id="ADLT01000054">
    <property type="protein sequence ID" value="EHO62341.1"/>
    <property type="molecule type" value="Genomic_DNA"/>
</dbReference>
<protein>
    <submittedName>
        <fullName evidence="1">Uncharacterized protein</fullName>
    </submittedName>
</protein>
<organism evidence="1 2">
    <name type="scientific">Dialister succinatiphilus YIT 11850</name>
    <dbReference type="NCBI Taxonomy" id="742743"/>
    <lineage>
        <taxon>Bacteria</taxon>
        <taxon>Bacillati</taxon>
        <taxon>Bacillota</taxon>
        <taxon>Negativicutes</taxon>
        <taxon>Veillonellales</taxon>
        <taxon>Veillonellaceae</taxon>
        <taxon>Dialister</taxon>
    </lineage>
</organism>
<dbReference type="HOGENOM" id="CLU_2342261_0_0_9"/>
<evidence type="ECO:0000313" key="1">
    <source>
        <dbReference type="EMBL" id="EHO62341.1"/>
    </source>
</evidence>